<accession>A0AA36GJN8</accession>
<keyword evidence="2" id="KW-0720">Serine protease</keyword>
<evidence type="ECO:0000256" key="1">
    <source>
        <dbReference type="ARBA" id="ARBA00022438"/>
    </source>
</evidence>
<gene>
    <name evidence="5" type="ORF">CYNAS_LOCUS4671</name>
</gene>
<keyword evidence="1" id="KW-0645">Protease</keyword>
<comment type="caution">
    <text evidence="5">The sequence shown here is derived from an EMBL/GenBank/DDBJ whole genome shotgun (WGS) entry which is preliminary data.</text>
</comment>
<dbReference type="InterPro" id="IPR050278">
    <property type="entry name" value="Serine_Prot_S9B/DPPIV"/>
</dbReference>
<proteinExistence type="predicted"/>
<keyword evidence="6" id="KW-1185">Reference proteome</keyword>
<dbReference type="PANTHER" id="PTHR11731:SF200">
    <property type="entry name" value="DIPEPTIDYL PEPTIDASE 10, ISOFORM B"/>
    <property type="match status" value="1"/>
</dbReference>
<dbReference type="GO" id="GO:0005886">
    <property type="term" value="C:plasma membrane"/>
    <property type="evidence" value="ECO:0007669"/>
    <property type="project" value="TreeGrafter"/>
</dbReference>
<organism evidence="5 6">
    <name type="scientific">Cylicocyclus nassatus</name>
    <name type="common">Nematode worm</name>
    <dbReference type="NCBI Taxonomy" id="53992"/>
    <lineage>
        <taxon>Eukaryota</taxon>
        <taxon>Metazoa</taxon>
        <taxon>Ecdysozoa</taxon>
        <taxon>Nematoda</taxon>
        <taxon>Chromadorea</taxon>
        <taxon>Rhabditida</taxon>
        <taxon>Rhabditina</taxon>
        <taxon>Rhabditomorpha</taxon>
        <taxon>Strongyloidea</taxon>
        <taxon>Strongylidae</taxon>
        <taxon>Cylicocyclus</taxon>
    </lineage>
</organism>
<feature type="domain" description="Dipeptidylpeptidase IV N-terminal" evidence="4">
    <location>
        <begin position="49"/>
        <end position="204"/>
    </location>
</feature>
<dbReference type="InterPro" id="IPR002469">
    <property type="entry name" value="Peptidase_S9B_N"/>
</dbReference>
<feature type="non-terminal residue" evidence="5">
    <location>
        <position position="1"/>
    </location>
</feature>
<dbReference type="Gene3D" id="2.140.10.30">
    <property type="entry name" value="Dipeptidylpeptidase IV, N-terminal domain"/>
    <property type="match status" value="1"/>
</dbReference>
<evidence type="ECO:0000313" key="6">
    <source>
        <dbReference type="Proteomes" id="UP001176961"/>
    </source>
</evidence>
<evidence type="ECO:0000313" key="5">
    <source>
        <dbReference type="EMBL" id="CAJ0592688.1"/>
    </source>
</evidence>
<keyword evidence="1" id="KW-0031">Aminopeptidase</keyword>
<dbReference type="GO" id="GO:0008239">
    <property type="term" value="F:dipeptidyl-peptidase activity"/>
    <property type="evidence" value="ECO:0007669"/>
    <property type="project" value="TreeGrafter"/>
</dbReference>
<dbReference type="Pfam" id="PF00930">
    <property type="entry name" value="DPPIV_N"/>
    <property type="match status" value="1"/>
</dbReference>
<keyword evidence="1" id="KW-0378">Hydrolase</keyword>
<dbReference type="GO" id="GO:0004177">
    <property type="term" value="F:aminopeptidase activity"/>
    <property type="evidence" value="ECO:0007669"/>
    <property type="project" value="UniProtKB-KW"/>
</dbReference>
<dbReference type="PANTHER" id="PTHR11731">
    <property type="entry name" value="PROTEASE FAMILY S9B,C DIPEPTIDYL-PEPTIDASE IV-RELATED"/>
    <property type="match status" value="1"/>
</dbReference>
<dbReference type="AlphaFoldDB" id="A0AA36GJN8"/>
<dbReference type="EMBL" id="CATQJL010000112">
    <property type="protein sequence ID" value="CAJ0592688.1"/>
    <property type="molecule type" value="Genomic_DNA"/>
</dbReference>
<reference evidence="5" key="1">
    <citation type="submission" date="2023-07" db="EMBL/GenBank/DDBJ databases">
        <authorList>
            <consortium name="CYATHOMIX"/>
        </authorList>
    </citation>
    <scope>NUCLEOTIDE SEQUENCE</scope>
    <source>
        <strain evidence="5">N/A</strain>
    </source>
</reference>
<keyword evidence="3" id="KW-0325">Glycoprotein</keyword>
<name>A0AA36GJN8_CYLNA</name>
<evidence type="ECO:0000256" key="3">
    <source>
        <dbReference type="ARBA" id="ARBA00023180"/>
    </source>
</evidence>
<protein>
    <recommendedName>
        <fullName evidence="4">Dipeptidylpeptidase IV N-terminal domain-containing protein</fullName>
    </recommendedName>
</protein>
<dbReference type="GO" id="GO:0006508">
    <property type="term" value="P:proteolysis"/>
    <property type="evidence" value="ECO:0007669"/>
    <property type="project" value="InterPro"/>
</dbReference>
<dbReference type="Proteomes" id="UP001176961">
    <property type="component" value="Unassembled WGS sequence"/>
</dbReference>
<dbReference type="GO" id="GO:0008236">
    <property type="term" value="F:serine-type peptidase activity"/>
    <property type="evidence" value="ECO:0007669"/>
    <property type="project" value="UniProtKB-KW"/>
</dbReference>
<evidence type="ECO:0000256" key="2">
    <source>
        <dbReference type="ARBA" id="ARBA00022825"/>
    </source>
</evidence>
<sequence length="216" mass="25053">MKLACKEAELWENNIRGSSSRDMRYFLYIGRITEEESLSPYIPPPAPMTILDTETRAIIKVGIKKHGRELQTFFKWNPVGNDYIFWQDGHVYYSESVESNQSVQITDGGPNMVHGTLDLFHVDKLLGANTESGERDFEEQGVGWSPKGEKVAIMSHEVSSNEKTVHMISYFIERNYAKTMEIRYPKTHEFLPRHVISIWDKQTRTLKHMKAQLKNE</sequence>
<evidence type="ECO:0000259" key="4">
    <source>
        <dbReference type="Pfam" id="PF00930"/>
    </source>
</evidence>